<evidence type="ECO:0000256" key="2">
    <source>
        <dbReference type="ARBA" id="ARBA00020019"/>
    </source>
</evidence>
<dbReference type="Gene3D" id="3.40.50.300">
    <property type="entry name" value="P-loop containing nucleotide triphosphate hydrolases"/>
    <property type="match status" value="1"/>
</dbReference>
<keyword evidence="7 9" id="KW-0472">Membrane</keyword>
<evidence type="ECO:0000256" key="4">
    <source>
        <dbReference type="ARBA" id="ARBA00022618"/>
    </source>
</evidence>
<accession>A0ABS2P810</accession>
<dbReference type="NCBIfam" id="TIGR02673">
    <property type="entry name" value="FtsE"/>
    <property type="match status" value="1"/>
</dbReference>
<keyword evidence="6 9" id="KW-0067">ATP-binding</keyword>
<organism evidence="11 12">
    <name type="scientific">Geomicrobium sediminis</name>
    <dbReference type="NCBI Taxonomy" id="1347788"/>
    <lineage>
        <taxon>Bacteria</taxon>
        <taxon>Bacillati</taxon>
        <taxon>Bacillota</taxon>
        <taxon>Bacilli</taxon>
        <taxon>Bacillales</taxon>
        <taxon>Geomicrobium</taxon>
    </lineage>
</organism>
<dbReference type="PROSITE" id="PS50893">
    <property type="entry name" value="ABC_TRANSPORTER_2"/>
    <property type="match status" value="1"/>
</dbReference>
<feature type="domain" description="ABC transporter" evidence="10">
    <location>
        <begin position="2"/>
        <end position="228"/>
    </location>
</feature>
<comment type="function">
    <text evidence="9">Part of the ABC transporter FtsEX involved in cellular division.</text>
</comment>
<dbReference type="InterPro" id="IPR003593">
    <property type="entry name" value="AAA+_ATPase"/>
</dbReference>
<proteinExistence type="inferred from homology"/>
<dbReference type="GO" id="GO:0051301">
    <property type="term" value="P:cell division"/>
    <property type="evidence" value="ECO:0007669"/>
    <property type="project" value="UniProtKB-KW"/>
</dbReference>
<gene>
    <name evidence="9" type="primary">ftsE</name>
    <name evidence="11" type="ORF">JOD17_000352</name>
</gene>
<evidence type="ECO:0000256" key="7">
    <source>
        <dbReference type="ARBA" id="ARBA00023136"/>
    </source>
</evidence>
<keyword evidence="4 9" id="KW-0132">Cell division</keyword>
<dbReference type="InterPro" id="IPR017871">
    <property type="entry name" value="ABC_transporter-like_CS"/>
</dbReference>
<comment type="caution">
    <text evidence="11">The sequence shown here is derived from an EMBL/GenBank/DDBJ whole genome shotgun (WGS) entry which is preliminary data.</text>
</comment>
<comment type="similarity">
    <text evidence="1 9">Belongs to the ABC transporter superfamily.</text>
</comment>
<dbReference type="GO" id="GO:0005524">
    <property type="term" value="F:ATP binding"/>
    <property type="evidence" value="ECO:0007669"/>
    <property type="project" value="UniProtKB-KW"/>
</dbReference>
<dbReference type="SUPFAM" id="SSF52540">
    <property type="entry name" value="P-loop containing nucleoside triphosphate hydrolases"/>
    <property type="match status" value="1"/>
</dbReference>
<dbReference type="Pfam" id="PF00005">
    <property type="entry name" value="ABC_tran"/>
    <property type="match status" value="1"/>
</dbReference>
<comment type="subcellular location">
    <subcellularLocation>
        <location evidence="9">Cell membrane</location>
        <topology evidence="9">Peripheral membrane protein</topology>
        <orientation evidence="9">Cytoplasmic side</orientation>
    </subcellularLocation>
</comment>
<name>A0ABS2P810_9BACL</name>
<protein>
    <recommendedName>
        <fullName evidence="2 9">Cell division ATP-binding protein FtsE</fullName>
    </recommendedName>
</protein>
<evidence type="ECO:0000256" key="3">
    <source>
        <dbReference type="ARBA" id="ARBA00022475"/>
    </source>
</evidence>
<dbReference type="EMBL" id="JAFBEC010000001">
    <property type="protein sequence ID" value="MBM7631261.1"/>
    <property type="molecule type" value="Genomic_DNA"/>
</dbReference>
<dbReference type="SMART" id="SM00382">
    <property type="entry name" value="AAA"/>
    <property type="match status" value="1"/>
</dbReference>
<dbReference type="InterPro" id="IPR005286">
    <property type="entry name" value="Cell_div_FtsE"/>
</dbReference>
<dbReference type="RefSeq" id="WP_204695425.1">
    <property type="nucleotide sequence ID" value="NZ_JAFBEC010000001.1"/>
</dbReference>
<keyword evidence="8 9" id="KW-0131">Cell cycle</keyword>
<evidence type="ECO:0000256" key="5">
    <source>
        <dbReference type="ARBA" id="ARBA00022741"/>
    </source>
</evidence>
<sequence length="228" mass="25272">MITMKRVRKTYPNGVQALNGMNIHIDKGEFVYVVGPSGAGKTTFIKLMIRELKPSEGLIQINGNNLGDLSDKQIPYLRRKIGVVFQDFKLFTKLSVYENIAFALEVIEEEPEQIKTKVMDVLDIVGLKSKARFNTSELSGGEKQRIAIARAIVNQPAILIADEPTGNLDPETAWSIMGTLEEINNRGTTIVMATHNSHIVNTLKKRVIAIENGKVVRDELGGSYGYQA</sequence>
<dbReference type="PANTHER" id="PTHR24220">
    <property type="entry name" value="IMPORT ATP-BINDING PROTEIN"/>
    <property type="match status" value="1"/>
</dbReference>
<keyword evidence="12" id="KW-1185">Reference proteome</keyword>
<reference evidence="11 12" key="1">
    <citation type="submission" date="2021-01" db="EMBL/GenBank/DDBJ databases">
        <title>Genomic Encyclopedia of Type Strains, Phase IV (KMG-IV): sequencing the most valuable type-strain genomes for metagenomic binning, comparative biology and taxonomic classification.</title>
        <authorList>
            <person name="Goeker M."/>
        </authorList>
    </citation>
    <scope>NUCLEOTIDE SEQUENCE [LARGE SCALE GENOMIC DNA]</scope>
    <source>
        <strain evidence="11 12">DSM 25540</strain>
    </source>
</reference>
<dbReference type="InterPro" id="IPR003439">
    <property type="entry name" value="ABC_transporter-like_ATP-bd"/>
</dbReference>
<dbReference type="InterPro" id="IPR027417">
    <property type="entry name" value="P-loop_NTPase"/>
</dbReference>
<evidence type="ECO:0000256" key="6">
    <source>
        <dbReference type="ARBA" id="ARBA00022840"/>
    </source>
</evidence>
<keyword evidence="5 9" id="KW-0547">Nucleotide-binding</keyword>
<keyword evidence="3 9" id="KW-1003">Cell membrane</keyword>
<dbReference type="InterPro" id="IPR015854">
    <property type="entry name" value="ABC_transpr_LolD-like"/>
</dbReference>
<evidence type="ECO:0000313" key="12">
    <source>
        <dbReference type="Proteomes" id="UP000741863"/>
    </source>
</evidence>
<dbReference type="PROSITE" id="PS00211">
    <property type="entry name" value="ABC_TRANSPORTER_1"/>
    <property type="match status" value="1"/>
</dbReference>
<evidence type="ECO:0000256" key="9">
    <source>
        <dbReference type="RuleBase" id="RU365094"/>
    </source>
</evidence>
<evidence type="ECO:0000256" key="1">
    <source>
        <dbReference type="ARBA" id="ARBA00005417"/>
    </source>
</evidence>
<dbReference type="PANTHER" id="PTHR24220:SF470">
    <property type="entry name" value="CELL DIVISION ATP-BINDING PROTEIN FTSE"/>
    <property type="match status" value="1"/>
</dbReference>
<evidence type="ECO:0000313" key="11">
    <source>
        <dbReference type="EMBL" id="MBM7631261.1"/>
    </source>
</evidence>
<evidence type="ECO:0000259" key="10">
    <source>
        <dbReference type="PROSITE" id="PS50893"/>
    </source>
</evidence>
<comment type="subunit">
    <text evidence="9">Homodimer. Forms a membrane-associated complex with FtsX.</text>
</comment>
<dbReference type="Proteomes" id="UP000741863">
    <property type="component" value="Unassembled WGS sequence"/>
</dbReference>
<evidence type="ECO:0000256" key="8">
    <source>
        <dbReference type="ARBA" id="ARBA00023306"/>
    </source>
</evidence>